<dbReference type="EMBL" id="PGCJ01000013">
    <property type="protein sequence ID" value="PLW57152.1"/>
    <property type="molecule type" value="Genomic_DNA"/>
</dbReference>
<evidence type="ECO:0000256" key="1">
    <source>
        <dbReference type="SAM" id="MobiDB-lite"/>
    </source>
</evidence>
<dbReference type="AlphaFoldDB" id="A0A2N5W4K4"/>
<reference evidence="2 3" key="1">
    <citation type="submission" date="2017-11" db="EMBL/GenBank/DDBJ databases">
        <title>De novo assembly and phasing of dikaryotic genomes from two isolates of Puccinia coronata f. sp. avenae, the causal agent of oat crown rust.</title>
        <authorList>
            <person name="Miller M.E."/>
            <person name="Zhang Y."/>
            <person name="Omidvar V."/>
            <person name="Sperschneider J."/>
            <person name="Schwessinger B."/>
            <person name="Raley C."/>
            <person name="Palmer J.M."/>
            <person name="Garnica D."/>
            <person name="Upadhyaya N."/>
            <person name="Rathjen J."/>
            <person name="Taylor J.M."/>
            <person name="Park R.F."/>
            <person name="Dodds P.N."/>
            <person name="Hirsch C.D."/>
            <person name="Kianian S.F."/>
            <person name="Figueroa M."/>
        </authorList>
    </citation>
    <scope>NUCLEOTIDE SEQUENCE [LARGE SCALE GENOMIC DNA]</scope>
    <source>
        <strain evidence="2">12NC29</strain>
    </source>
</reference>
<evidence type="ECO:0000313" key="3">
    <source>
        <dbReference type="Proteomes" id="UP000235388"/>
    </source>
</evidence>
<feature type="region of interest" description="Disordered" evidence="1">
    <location>
        <begin position="93"/>
        <end position="170"/>
    </location>
</feature>
<evidence type="ECO:0000313" key="2">
    <source>
        <dbReference type="EMBL" id="PLW57152.1"/>
    </source>
</evidence>
<feature type="compositionally biased region" description="Basic and acidic residues" evidence="1">
    <location>
        <begin position="121"/>
        <end position="137"/>
    </location>
</feature>
<organism evidence="2 3">
    <name type="scientific">Puccinia coronata f. sp. avenae</name>
    <dbReference type="NCBI Taxonomy" id="200324"/>
    <lineage>
        <taxon>Eukaryota</taxon>
        <taxon>Fungi</taxon>
        <taxon>Dikarya</taxon>
        <taxon>Basidiomycota</taxon>
        <taxon>Pucciniomycotina</taxon>
        <taxon>Pucciniomycetes</taxon>
        <taxon>Pucciniales</taxon>
        <taxon>Pucciniaceae</taxon>
        <taxon>Puccinia</taxon>
    </lineage>
</organism>
<dbReference type="Proteomes" id="UP000235388">
    <property type="component" value="Unassembled WGS sequence"/>
</dbReference>
<comment type="caution">
    <text evidence="2">The sequence shown here is derived from an EMBL/GenBank/DDBJ whole genome shotgun (WGS) entry which is preliminary data.</text>
</comment>
<proteinExistence type="predicted"/>
<protein>
    <submittedName>
        <fullName evidence="2">Uncharacterized protein</fullName>
    </submittedName>
</protein>
<feature type="compositionally biased region" description="Polar residues" evidence="1">
    <location>
        <begin position="110"/>
        <end position="119"/>
    </location>
</feature>
<feature type="region of interest" description="Disordered" evidence="1">
    <location>
        <begin position="1"/>
        <end position="78"/>
    </location>
</feature>
<name>A0A2N5W4K4_9BASI</name>
<accession>A0A2N5W4K4</accession>
<keyword evidence="3" id="KW-1185">Reference proteome</keyword>
<feature type="compositionally biased region" description="Polar residues" evidence="1">
    <location>
        <begin position="1"/>
        <end position="23"/>
    </location>
</feature>
<gene>
    <name evidence="2" type="ORF">PCANC_03093</name>
</gene>
<sequence length="170" mass="18543">METSIPSKTPNPSMIKNQPGNNKELSRQSLHKSSDHLSGNNSIKNASDKSVTESEDGSLFNPSQACHPPSPPPREPLKILLCLKQGHAKRGLPQKALTGFSHPPLEIHNVGNQTRSNKFPPSEKADKPAPFERREPDFYSLAGKAGLDIKAQQPNKKSELAKNPTGKKRG</sequence>
<feature type="compositionally biased region" description="Polar residues" evidence="1">
    <location>
        <begin position="36"/>
        <end position="45"/>
    </location>
</feature>